<keyword evidence="6" id="KW-0378">Hydrolase</keyword>
<dbReference type="PANTHER" id="PTHR12395:SF9">
    <property type="entry name" value="DECAPPING AND EXORIBONUCLEASE PROTEIN"/>
    <property type="match status" value="1"/>
</dbReference>
<reference evidence="10" key="1">
    <citation type="submission" date="2016-09" db="EMBL/GenBank/DDBJ databases">
        <authorList>
            <person name="Jeantristanb JTB J.-T."/>
            <person name="Ricardo R."/>
        </authorList>
    </citation>
    <scope>NUCLEOTIDE SEQUENCE [LARGE SCALE GENOMIC DNA]</scope>
</reference>
<evidence type="ECO:0000256" key="3">
    <source>
        <dbReference type="ARBA" id="ARBA00044676"/>
    </source>
</evidence>
<proteinExistence type="inferred from homology"/>
<comment type="function">
    <text evidence="6">Decapping enzyme for NAD-capped RNAs: specifically hydrolyzes the nicotinamide adenine dinucleotide (NAD) cap from a subset of RNAs by removing the entire NAD moiety from the 5'-end of an NAD-capped RNA.</text>
</comment>
<dbReference type="InterPro" id="IPR039039">
    <property type="entry name" value="RAI1-like_fam"/>
</dbReference>
<comment type="catalytic activity">
    <reaction evidence="4">
        <text>a 5'-end triphospho-ribonucleoside in mRNA + H2O = a 5'-end phospho-ribonucleoside in mRNA + diphosphate + H(+)</text>
        <dbReference type="Rhea" id="RHEA:78683"/>
        <dbReference type="Rhea" id="RHEA-COMP:15692"/>
        <dbReference type="Rhea" id="RHEA-COMP:17164"/>
        <dbReference type="ChEBI" id="CHEBI:15377"/>
        <dbReference type="ChEBI" id="CHEBI:15378"/>
        <dbReference type="ChEBI" id="CHEBI:33019"/>
        <dbReference type="ChEBI" id="CHEBI:138282"/>
        <dbReference type="ChEBI" id="CHEBI:167618"/>
    </reaction>
    <physiologicalReaction direction="left-to-right" evidence="4">
        <dbReference type="Rhea" id="RHEA:78684"/>
    </physiologicalReaction>
</comment>
<keyword evidence="6" id="KW-0479">Metal-binding</keyword>
<dbReference type="GO" id="GO:0000166">
    <property type="term" value="F:nucleotide binding"/>
    <property type="evidence" value="ECO:0007669"/>
    <property type="project" value="UniProtKB-KW"/>
</dbReference>
<comment type="catalytic activity">
    <reaction evidence="5">
        <text>a 5'-end NAD(+)-phospho-ribonucleoside in mRNA + H2O = a 5'-end phospho-ribonucleoside in mRNA + NAD(+) + H(+)</text>
        <dbReference type="Rhea" id="RHEA:60880"/>
        <dbReference type="Rhea" id="RHEA-COMP:15692"/>
        <dbReference type="Rhea" id="RHEA-COMP:15698"/>
        <dbReference type="ChEBI" id="CHEBI:15377"/>
        <dbReference type="ChEBI" id="CHEBI:15378"/>
        <dbReference type="ChEBI" id="CHEBI:57540"/>
        <dbReference type="ChEBI" id="CHEBI:138282"/>
        <dbReference type="ChEBI" id="CHEBI:144029"/>
    </reaction>
    <physiologicalReaction direction="left-to-right" evidence="5">
        <dbReference type="Rhea" id="RHEA:60881"/>
    </physiologicalReaction>
</comment>
<dbReference type="OrthoDB" id="5853397at2759"/>
<protein>
    <recommendedName>
        <fullName evidence="6">Decapping nuclease</fullName>
        <ecNumber evidence="6">3.6.1.-</ecNumber>
    </recommendedName>
</protein>
<dbReference type="GO" id="GO:0034353">
    <property type="term" value="F:mRNA 5'-diphosphatase activity"/>
    <property type="evidence" value="ECO:0007669"/>
    <property type="project" value="TreeGrafter"/>
</dbReference>
<dbReference type="EMBL" id="FMSP01000018">
    <property type="protein sequence ID" value="SCV73445.1"/>
    <property type="molecule type" value="Genomic_DNA"/>
</dbReference>
<dbReference type="Pfam" id="PF08652">
    <property type="entry name" value="RAI1"/>
    <property type="match status" value="1"/>
</dbReference>
<dbReference type="Proteomes" id="UP000198372">
    <property type="component" value="Unassembled WGS sequence"/>
</dbReference>
<keyword evidence="6" id="KW-0540">Nuclease</keyword>
<keyword evidence="10" id="KW-1185">Reference proteome</keyword>
<dbReference type="GO" id="GO:0110155">
    <property type="term" value="P:NAD-cap decapping"/>
    <property type="evidence" value="ECO:0007669"/>
    <property type="project" value="TreeGrafter"/>
</dbReference>
<feature type="region of interest" description="Disordered" evidence="7">
    <location>
        <begin position="1"/>
        <end position="88"/>
    </location>
</feature>
<dbReference type="GO" id="GO:0046872">
    <property type="term" value="F:metal ion binding"/>
    <property type="evidence" value="ECO:0007669"/>
    <property type="project" value="UniProtKB-KW"/>
</dbReference>
<evidence type="ECO:0000259" key="8">
    <source>
        <dbReference type="Pfam" id="PF08652"/>
    </source>
</evidence>
<evidence type="ECO:0000256" key="4">
    <source>
        <dbReference type="ARBA" id="ARBA00044692"/>
    </source>
</evidence>
<feature type="compositionally biased region" description="Pro residues" evidence="7">
    <location>
        <begin position="73"/>
        <end position="86"/>
    </location>
</feature>
<feature type="compositionally biased region" description="Low complexity" evidence="7">
    <location>
        <begin position="44"/>
        <end position="64"/>
    </location>
</feature>
<dbReference type="GO" id="GO:0005829">
    <property type="term" value="C:cytosol"/>
    <property type="evidence" value="ECO:0007669"/>
    <property type="project" value="TreeGrafter"/>
</dbReference>
<dbReference type="GO" id="GO:0005634">
    <property type="term" value="C:nucleus"/>
    <property type="evidence" value="ECO:0007669"/>
    <property type="project" value="UniProtKB-SubCell"/>
</dbReference>
<evidence type="ECO:0000313" key="10">
    <source>
        <dbReference type="Proteomes" id="UP000198372"/>
    </source>
</evidence>
<dbReference type="PANTHER" id="PTHR12395">
    <property type="entry name" value="DOM-3 RELATED"/>
    <property type="match status" value="1"/>
</dbReference>
<evidence type="ECO:0000313" key="9">
    <source>
        <dbReference type="EMBL" id="SCV73445.1"/>
    </source>
</evidence>
<name>A0A238FJW9_9BASI</name>
<accession>A0A238FJW9</accession>
<feature type="compositionally biased region" description="Pro residues" evidence="7">
    <location>
        <begin position="33"/>
        <end position="43"/>
    </location>
</feature>
<evidence type="ECO:0000256" key="1">
    <source>
        <dbReference type="ARBA" id="ARBA00001968"/>
    </source>
</evidence>
<dbReference type="STRING" id="269621.A0A238FJW9"/>
<dbReference type="GO" id="GO:0003723">
    <property type="term" value="F:RNA binding"/>
    <property type="evidence" value="ECO:0007669"/>
    <property type="project" value="UniProtKB-KW"/>
</dbReference>
<dbReference type="EC" id="3.6.1.-" evidence="6"/>
<dbReference type="GO" id="GO:0004518">
    <property type="term" value="F:nuclease activity"/>
    <property type="evidence" value="ECO:0007669"/>
    <property type="project" value="UniProtKB-KW"/>
</dbReference>
<keyword evidence="6" id="KW-0539">Nucleus</keyword>
<comment type="similarity">
    <text evidence="2 6">Belongs to the DXO/Dom3Z family.</text>
</comment>
<keyword evidence="6" id="KW-0547">Nucleotide-binding</keyword>
<evidence type="ECO:0000256" key="5">
    <source>
        <dbReference type="ARBA" id="ARBA00048124"/>
    </source>
</evidence>
<dbReference type="AlphaFoldDB" id="A0A238FJW9"/>
<evidence type="ECO:0000256" key="7">
    <source>
        <dbReference type="SAM" id="MobiDB-lite"/>
    </source>
</evidence>
<feature type="compositionally biased region" description="Pro residues" evidence="7">
    <location>
        <begin position="1"/>
        <end position="10"/>
    </location>
</feature>
<comment type="catalytic activity">
    <reaction evidence="3">
        <text>a 5'-end (N(7)-methyl 5'-triphosphoguanosine)-ribonucleoside-ribonucleotide in mRNA + H2O = a (N(7)-methyl 5'-triphosphoguanosine)-nucleoside + a 5'-end phospho-ribonucleoside in mRNA + H(+)</text>
        <dbReference type="Rhea" id="RHEA:66928"/>
        <dbReference type="Rhea" id="RHEA-COMP:15692"/>
        <dbReference type="Rhea" id="RHEA-COMP:17313"/>
        <dbReference type="ChEBI" id="CHEBI:15377"/>
        <dbReference type="ChEBI" id="CHEBI:15378"/>
        <dbReference type="ChEBI" id="CHEBI:138282"/>
        <dbReference type="ChEBI" id="CHEBI:172876"/>
        <dbReference type="ChEBI" id="CHEBI:172877"/>
    </reaction>
    <physiologicalReaction direction="left-to-right" evidence="3">
        <dbReference type="Rhea" id="RHEA:66929"/>
    </physiologicalReaction>
</comment>
<dbReference type="GO" id="GO:0000956">
    <property type="term" value="P:nuclear-transcribed mRNA catabolic process"/>
    <property type="evidence" value="ECO:0007669"/>
    <property type="project" value="TreeGrafter"/>
</dbReference>
<gene>
    <name evidence="9" type="ORF">BQ2448_7371</name>
</gene>
<comment type="subcellular location">
    <subcellularLocation>
        <location evidence="6">Nucleus</location>
    </subcellularLocation>
</comment>
<feature type="domain" description="RAI1-like" evidence="8">
    <location>
        <begin position="91"/>
        <end position="443"/>
    </location>
</feature>
<comment type="cofactor">
    <cofactor evidence="1 6">
        <name>a divalent metal cation</name>
        <dbReference type="ChEBI" id="CHEBI:60240"/>
    </cofactor>
</comment>
<sequence>MLPSPSPTRPSTPLDDGQEQRPLKRRRANSYDKPPPPPPPPASVPVTTTSSTTSTATSTITSSPPNTPYHHPIQPPLDPHNAPPCRPIAFQQPLHLTSFSYSPTRRVLLTPHDRDASLAVYSSPSLGSDLNTGFEQAVWRDDRCDEGLDALLDTLQHYVEADTTGAAAEMLDKVNIITWRGMITKLLLAVYQVQEAHTDATHSKRTRAEGWEMNVMLMAGTLYFEESKTPSHLSSKAASEKSYLRQSYYGYSFEAFSTRSPQSQSHPSHTKIPFAPPNTNVQWCSIVKTNLGGFRMFLGGEVDCLRAGWREGDPIRTDDFVELKTNIVIGSHRDETLFERQKLLKHYTQSFLLGVPTIIVGFRTRAGHLTALQSFKTLEIPRLVRHKPHAWSPTTSLASAFDLIQFINTTLLYDEHNKAAEDRWKETGEIPENGWPVWRLKFRPLEEREREGGVGGGGGGRGGLELVRLTEGEVEDEVKAGKKRVERVGFLLNTWVEGLRERRRRKG</sequence>
<evidence type="ECO:0000256" key="2">
    <source>
        <dbReference type="ARBA" id="ARBA00006562"/>
    </source>
</evidence>
<dbReference type="InterPro" id="IPR013961">
    <property type="entry name" value="RAI1"/>
</dbReference>
<organism evidence="9 10">
    <name type="scientific">Microbotryum intermedium</name>
    <dbReference type="NCBI Taxonomy" id="269621"/>
    <lineage>
        <taxon>Eukaryota</taxon>
        <taxon>Fungi</taxon>
        <taxon>Dikarya</taxon>
        <taxon>Basidiomycota</taxon>
        <taxon>Pucciniomycotina</taxon>
        <taxon>Microbotryomycetes</taxon>
        <taxon>Microbotryales</taxon>
        <taxon>Microbotryaceae</taxon>
        <taxon>Microbotryum</taxon>
    </lineage>
</organism>
<keyword evidence="6" id="KW-0694">RNA-binding</keyword>
<evidence type="ECO:0000256" key="6">
    <source>
        <dbReference type="RuleBase" id="RU367113"/>
    </source>
</evidence>